<reference evidence="3" key="1">
    <citation type="submission" date="2022-05" db="EMBL/GenBank/DDBJ databases">
        <authorList>
            <person name="Jo J.-H."/>
            <person name="Im W.-T."/>
        </authorList>
    </citation>
    <scope>NUCLEOTIDE SEQUENCE</scope>
    <source>
        <strain evidence="3">SE158</strain>
    </source>
</reference>
<dbReference type="Pfam" id="PF08327">
    <property type="entry name" value="AHSA1"/>
    <property type="match status" value="1"/>
</dbReference>
<dbReference type="EMBL" id="JAMGBD010000001">
    <property type="protein sequence ID" value="MCL6683392.1"/>
    <property type="molecule type" value="Genomic_DNA"/>
</dbReference>
<dbReference type="InterPro" id="IPR013538">
    <property type="entry name" value="ASHA1/2-like_C"/>
</dbReference>
<evidence type="ECO:0000313" key="3">
    <source>
        <dbReference type="EMBL" id="MCL6683392.1"/>
    </source>
</evidence>
<dbReference type="SUPFAM" id="SSF55961">
    <property type="entry name" value="Bet v1-like"/>
    <property type="match status" value="1"/>
</dbReference>
<name>A0ABT0RLP3_9SPHN</name>
<evidence type="ECO:0000313" key="4">
    <source>
        <dbReference type="Proteomes" id="UP001165363"/>
    </source>
</evidence>
<gene>
    <name evidence="3" type="ORF">LZ536_05670</name>
</gene>
<dbReference type="Gene3D" id="3.30.530.20">
    <property type="match status" value="1"/>
</dbReference>
<comment type="similarity">
    <text evidence="1">Belongs to the AHA1 family.</text>
</comment>
<dbReference type="RefSeq" id="WP_249847318.1">
    <property type="nucleotide sequence ID" value="NZ_JAMGBD010000001.1"/>
</dbReference>
<comment type="caution">
    <text evidence="3">The sequence shown here is derived from an EMBL/GenBank/DDBJ whole genome shotgun (WGS) entry which is preliminary data.</text>
</comment>
<keyword evidence="4" id="KW-1185">Reference proteome</keyword>
<dbReference type="Proteomes" id="UP001165363">
    <property type="component" value="Unassembled WGS sequence"/>
</dbReference>
<accession>A0ABT0RLP3</accession>
<evidence type="ECO:0000259" key="2">
    <source>
        <dbReference type="Pfam" id="PF08327"/>
    </source>
</evidence>
<evidence type="ECO:0000256" key="1">
    <source>
        <dbReference type="ARBA" id="ARBA00006817"/>
    </source>
</evidence>
<dbReference type="InterPro" id="IPR023393">
    <property type="entry name" value="START-like_dom_sf"/>
</dbReference>
<dbReference type="CDD" id="cd08896">
    <property type="entry name" value="SRPBCC_CalC_Aha1-like_3"/>
    <property type="match status" value="1"/>
</dbReference>
<feature type="domain" description="Activator of Hsp90 ATPase homologue 1/2-like C-terminal" evidence="2">
    <location>
        <begin position="14"/>
        <end position="158"/>
    </location>
</feature>
<organism evidence="3 4">
    <name type="scientific">Sphingomonas alba</name>
    <dbReference type="NCBI Taxonomy" id="2908208"/>
    <lineage>
        <taxon>Bacteria</taxon>
        <taxon>Pseudomonadati</taxon>
        <taxon>Pseudomonadota</taxon>
        <taxon>Alphaproteobacteria</taxon>
        <taxon>Sphingomonadales</taxon>
        <taxon>Sphingomonadaceae</taxon>
        <taxon>Sphingomonas</taxon>
    </lineage>
</organism>
<proteinExistence type="inferred from homology"/>
<sequence length="165" mass="18030">MAGELDLVLERTLNAPRDLVWRAWTDPELLKQWFAPKPYLISELEMDLQPGGIFRIRMTGPDGFDTGHGNAGCVLEVIDGEKLIWTSALGPQYRPAEMGEGCESFPMTAIVTLADAPGGKTLYRAVALHKDKADRDQHEAMGFQDGWGTCAAQLEELAAGLKAEA</sequence>
<protein>
    <submittedName>
        <fullName evidence="3">SRPBCC family protein</fullName>
    </submittedName>
</protein>